<dbReference type="EMBL" id="JACHBW010000008">
    <property type="protein sequence ID" value="MBB6103383.1"/>
    <property type="molecule type" value="Genomic_DNA"/>
</dbReference>
<comment type="caution">
    <text evidence="1">The sequence shown here is derived from an EMBL/GenBank/DDBJ whole genome shotgun (WGS) entry which is preliminary data.</text>
</comment>
<reference evidence="1 2" key="1">
    <citation type="submission" date="2020-08" db="EMBL/GenBank/DDBJ databases">
        <title>Above-ground endophytic microbial communities from plants in different locations in the United States.</title>
        <authorList>
            <person name="Frank C."/>
        </authorList>
    </citation>
    <scope>NUCLEOTIDE SEQUENCE [LARGE SCALE GENOMIC DNA]</scope>
    <source>
        <strain evidence="1 2">WP4_2_2</strain>
    </source>
</reference>
<dbReference type="Proteomes" id="UP000571554">
    <property type="component" value="Unassembled WGS sequence"/>
</dbReference>
<proteinExistence type="predicted"/>
<organism evidence="1 2">
    <name type="scientific">Paraburkholderia bannensis</name>
    <dbReference type="NCBI Taxonomy" id="765414"/>
    <lineage>
        <taxon>Bacteria</taxon>
        <taxon>Pseudomonadati</taxon>
        <taxon>Pseudomonadota</taxon>
        <taxon>Betaproteobacteria</taxon>
        <taxon>Burkholderiales</taxon>
        <taxon>Burkholderiaceae</taxon>
        <taxon>Paraburkholderia</taxon>
    </lineage>
</organism>
<protein>
    <submittedName>
        <fullName evidence="1">Uncharacterized protein</fullName>
    </submittedName>
</protein>
<evidence type="ECO:0000313" key="1">
    <source>
        <dbReference type="EMBL" id="MBB6103383.1"/>
    </source>
</evidence>
<sequence length="48" mass="5627">MPWPIAWHTISSKICWYTVVSVMRERHVREKAEASGTVSVSRKRANQR</sequence>
<evidence type="ECO:0000313" key="2">
    <source>
        <dbReference type="Proteomes" id="UP000571554"/>
    </source>
</evidence>
<gene>
    <name evidence="1" type="ORF">F4827_003238</name>
</gene>
<accession>A0A7W9TXS3</accession>
<dbReference type="AlphaFoldDB" id="A0A7W9TXS3"/>
<keyword evidence="2" id="KW-1185">Reference proteome</keyword>
<name>A0A7W9TXS3_9BURK</name>